<feature type="domain" description="Peptidase S26" evidence="10">
    <location>
        <begin position="11"/>
        <end position="197"/>
    </location>
</feature>
<dbReference type="GO" id="GO:0009003">
    <property type="term" value="F:signal peptidase activity"/>
    <property type="evidence" value="ECO:0007669"/>
    <property type="project" value="UniProtKB-EC"/>
</dbReference>
<reference evidence="11" key="1">
    <citation type="submission" date="2024-07" db="EMBL/GenBank/DDBJ databases">
        <title>Identification and characteristics of an arsenic-resistant bacterial isolate, which belongs to a novel species.</title>
        <authorList>
            <person name="Juszczyk A."/>
            <person name="Kowalczyk A."/>
            <person name="Was K."/>
            <person name="Kosowicz W."/>
            <person name="Budzyn A."/>
            <person name="Latowski D."/>
        </authorList>
    </citation>
    <scope>NUCLEOTIDE SEQUENCE</scope>
    <source>
        <strain evidence="11">As8PL</strain>
    </source>
</reference>
<organism evidence="11">
    <name type="scientific">Alkalihalophilus sp. As8PL</name>
    <dbReference type="NCBI Taxonomy" id="3237103"/>
    <lineage>
        <taxon>Bacteria</taxon>
        <taxon>Bacillati</taxon>
        <taxon>Bacillota</taxon>
        <taxon>Bacilli</taxon>
        <taxon>Bacillales</taxon>
        <taxon>Bacillaceae</taxon>
        <taxon>Alkalihalophilus</taxon>
    </lineage>
</organism>
<dbReference type="InterPro" id="IPR019758">
    <property type="entry name" value="Pept_S26A_signal_pept_1_CS"/>
</dbReference>
<evidence type="ECO:0000313" key="11">
    <source>
        <dbReference type="EMBL" id="XDI37629.1"/>
    </source>
</evidence>
<keyword evidence="8" id="KW-1133">Transmembrane helix</keyword>
<dbReference type="InterPro" id="IPR000223">
    <property type="entry name" value="Pept_S26A_signal_pept_1"/>
</dbReference>
<evidence type="ECO:0000256" key="1">
    <source>
        <dbReference type="ARBA" id="ARBA00000677"/>
    </source>
</evidence>
<evidence type="ECO:0000256" key="3">
    <source>
        <dbReference type="ARBA" id="ARBA00009370"/>
    </source>
</evidence>
<comment type="catalytic activity">
    <reaction evidence="1 8">
        <text>Cleavage of hydrophobic, N-terminal signal or leader sequences from secreted and periplasmic proteins.</text>
        <dbReference type="EC" id="3.4.21.89"/>
    </reaction>
</comment>
<dbReference type="GO" id="GO:0004252">
    <property type="term" value="F:serine-type endopeptidase activity"/>
    <property type="evidence" value="ECO:0007669"/>
    <property type="project" value="InterPro"/>
</dbReference>
<comment type="similarity">
    <text evidence="3 9">Belongs to the peptidase S26 family.</text>
</comment>
<dbReference type="PRINTS" id="PR00727">
    <property type="entry name" value="LEADERPTASE"/>
</dbReference>
<sequence>MFKNLFVEFFSWIKAIILALVLAVCLSVFVIQPFTVDGSSMEPTLQGLDHFNPQQAGDRVFAFKTLFLLGQKPEIGDIVIIDSRVDDERTLADSFIESPMIAAFIDVEERSRHNWVKRIIGAPGDRIAINGGFVYRNGVKLDEEYIKESIYLDFEEIEIPEGHVFVMGDNRNGSTDSRDIGPVPIDHVTGKVIARFYPFHRAETF</sequence>
<dbReference type="SUPFAM" id="SSF51306">
    <property type="entry name" value="LexA/Signal peptidase"/>
    <property type="match status" value="1"/>
</dbReference>
<dbReference type="CDD" id="cd06530">
    <property type="entry name" value="S26_SPase_I"/>
    <property type="match status" value="1"/>
</dbReference>
<dbReference type="InterPro" id="IPR019757">
    <property type="entry name" value="Pept_S26A_signal_pept_1_Lys-AS"/>
</dbReference>
<keyword evidence="6 8" id="KW-0378">Hydrolase</keyword>
<dbReference type="NCBIfam" id="TIGR02227">
    <property type="entry name" value="sigpep_I_bact"/>
    <property type="match status" value="1"/>
</dbReference>
<evidence type="ECO:0000256" key="4">
    <source>
        <dbReference type="ARBA" id="ARBA00013208"/>
    </source>
</evidence>
<dbReference type="InterPro" id="IPR019756">
    <property type="entry name" value="Pept_S26A_signal_pept_1_Ser-AS"/>
</dbReference>
<feature type="active site" evidence="7">
    <location>
        <position position="40"/>
    </location>
</feature>
<dbReference type="PROSITE" id="PS00760">
    <property type="entry name" value="SPASE_I_2"/>
    <property type="match status" value="1"/>
</dbReference>
<dbReference type="PROSITE" id="PS00501">
    <property type="entry name" value="SPASE_I_1"/>
    <property type="match status" value="1"/>
</dbReference>
<feature type="active site" evidence="7">
    <location>
        <position position="117"/>
    </location>
</feature>
<dbReference type="GO" id="GO:0005886">
    <property type="term" value="C:plasma membrane"/>
    <property type="evidence" value="ECO:0007669"/>
    <property type="project" value="UniProtKB-SubCell"/>
</dbReference>
<dbReference type="EC" id="3.4.21.89" evidence="4 8"/>
<dbReference type="Gene3D" id="2.10.109.10">
    <property type="entry name" value="Umud Fragment, subunit A"/>
    <property type="match status" value="1"/>
</dbReference>
<dbReference type="InterPro" id="IPR019533">
    <property type="entry name" value="Peptidase_S26"/>
</dbReference>
<evidence type="ECO:0000259" key="10">
    <source>
        <dbReference type="Pfam" id="PF10502"/>
    </source>
</evidence>
<keyword evidence="5 8" id="KW-0645">Protease</keyword>
<dbReference type="GO" id="GO:0006465">
    <property type="term" value="P:signal peptide processing"/>
    <property type="evidence" value="ECO:0007669"/>
    <property type="project" value="InterPro"/>
</dbReference>
<accession>A0AB39BW34</accession>
<protein>
    <recommendedName>
        <fullName evidence="4 8">Signal peptidase I</fullName>
        <ecNumber evidence="4 8">3.4.21.89</ecNumber>
    </recommendedName>
</protein>
<gene>
    <name evidence="11" type="primary">lepB</name>
    <name evidence="11" type="ORF">AB3N04_04740</name>
</gene>
<dbReference type="InterPro" id="IPR036286">
    <property type="entry name" value="LexA/Signal_pep-like_sf"/>
</dbReference>
<evidence type="ECO:0000256" key="6">
    <source>
        <dbReference type="ARBA" id="ARBA00022801"/>
    </source>
</evidence>
<dbReference type="PANTHER" id="PTHR43390:SF1">
    <property type="entry name" value="CHLOROPLAST PROCESSING PEPTIDASE"/>
    <property type="match status" value="1"/>
</dbReference>
<name>A0AB39BW34_9BACI</name>
<comment type="subcellular location">
    <subcellularLocation>
        <location evidence="2">Cell membrane</location>
        <topology evidence="2">Single-pass type II membrane protein</topology>
    </subcellularLocation>
    <subcellularLocation>
        <location evidence="9">Membrane</location>
        <topology evidence="9">Single-pass type II membrane protein</topology>
    </subcellularLocation>
</comment>
<keyword evidence="8" id="KW-0812">Transmembrane</keyword>
<evidence type="ECO:0000256" key="8">
    <source>
        <dbReference type="RuleBase" id="RU003993"/>
    </source>
</evidence>
<dbReference type="RefSeq" id="WP_368504959.1">
    <property type="nucleotide sequence ID" value="NZ_CP162551.1"/>
</dbReference>
<dbReference type="EMBL" id="CP162551">
    <property type="protein sequence ID" value="XDI37629.1"/>
    <property type="molecule type" value="Genomic_DNA"/>
</dbReference>
<proteinExistence type="inferred from homology"/>
<dbReference type="PROSITE" id="PS00761">
    <property type="entry name" value="SPASE_I_3"/>
    <property type="match status" value="1"/>
</dbReference>
<dbReference type="AlphaFoldDB" id="A0AB39BW34"/>
<dbReference type="Pfam" id="PF10502">
    <property type="entry name" value="Peptidase_S26"/>
    <property type="match status" value="1"/>
</dbReference>
<evidence type="ECO:0000256" key="5">
    <source>
        <dbReference type="ARBA" id="ARBA00022670"/>
    </source>
</evidence>
<evidence type="ECO:0000256" key="2">
    <source>
        <dbReference type="ARBA" id="ARBA00004401"/>
    </source>
</evidence>
<dbReference type="PANTHER" id="PTHR43390">
    <property type="entry name" value="SIGNAL PEPTIDASE I"/>
    <property type="match status" value="1"/>
</dbReference>
<evidence type="ECO:0000256" key="9">
    <source>
        <dbReference type="RuleBase" id="RU362042"/>
    </source>
</evidence>
<evidence type="ECO:0000256" key="7">
    <source>
        <dbReference type="PIRSR" id="PIRSR600223-1"/>
    </source>
</evidence>
<feature type="transmembrane region" description="Helical" evidence="8">
    <location>
        <begin position="12"/>
        <end position="31"/>
    </location>
</feature>
<keyword evidence="8" id="KW-0472">Membrane</keyword>